<dbReference type="GO" id="GO:0015074">
    <property type="term" value="P:DNA integration"/>
    <property type="evidence" value="ECO:0007669"/>
    <property type="project" value="InterPro"/>
</dbReference>
<dbReference type="SUPFAM" id="SSF56349">
    <property type="entry name" value="DNA breaking-rejoining enzymes"/>
    <property type="match status" value="1"/>
</dbReference>
<gene>
    <name evidence="3" type="ORF">METZ01_LOCUS501290</name>
</gene>
<evidence type="ECO:0000256" key="1">
    <source>
        <dbReference type="ARBA" id="ARBA00023172"/>
    </source>
</evidence>
<dbReference type="Gene3D" id="1.10.443.10">
    <property type="entry name" value="Intergrase catalytic core"/>
    <property type="match status" value="1"/>
</dbReference>
<dbReference type="GO" id="GO:0003677">
    <property type="term" value="F:DNA binding"/>
    <property type="evidence" value="ECO:0007669"/>
    <property type="project" value="InterPro"/>
</dbReference>
<feature type="domain" description="Tyr recombinase" evidence="2">
    <location>
        <begin position="22"/>
        <end position="85"/>
    </location>
</feature>
<proteinExistence type="predicted"/>
<dbReference type="EMBL" id="UINC01220498">
    <property type="protein sequence ID" value="SVE48436.1"/>
    <property type="molecule type" value="Genomic_DNA"/>
</dbReference>
<protein>
    <recommendedName>
        <fullName evidence="2">Tyr recombinase domain-containing protein</fullName>
    </recommendedName>
</protein>
<dbReference type="InterPro" id="IPR013762">
    <property type="entry name" value="Integrase-like_cat_sf"/>
</dbReference>
<evidence type="ECO:0000259" key="2">
    <source>
        <dbReference type="Pfam" id="PF00589"/>
    </source>
</evidence>
<feature type="non-terminal residue" evidence="3">
    <location>
        <position position="1"/>
    </location>
</feature>
<name>A0A383DV73_9ZZZZ</name>
<evidence type="ECO:0000313" key="3">
    <source>
        <dbReference type="EMBL" id="SVE48436.1"/>
    </source>
</evidence>
<reference evidence="3" key="1">
    <citation type="submission" date="2018-05" db="EMBL/GenBank/DDBJ databases">
        <authorList>
            <person name="Lanie J.A."/>
            <person name="Ng W.-L."/>
            <person name="Kazmierczak K.M."/>
            <person name="Andrzejewski T.M."/>
            <person name="Davidsen T.M."/>
            <person name="Wayne K.J."/>
            <person name="Tettelin H."/>
            <person name="Glass J.I."/>
            <person name="Rusch D."/>
            <person name="Podicherti R."/>
            <person name="Tsui H.-C.T."/>
            <person name="Winkler M.E."/>
        </authorList>
    </citation>
    <scope>NUCLEOTIDE SEQUENCE</scope>
</reference>
<organism evidence="3">
    <name type="scientific">marine metagenome</name>
    <dbReference type="NCBI Taxonomy" id="408172"/>
    <lineage>
        <taxon>unclassified sequences</taxon>
        <taxon>metagenomes</taxon>
        <taxon>ecological metagenomes</taxon>
    </lineage>
</organism>
<dbReference type="AlphaFoldDB" id="A0A383DV73"/>
<dbReference type="InterPro" id="IPR002104">
    <property type="entry name" value="Integrase_catalytic"/>
</dbReference>
<dbReference type="InterPro" id="IPR011010">
    <property type="entry name" value="DNA_brk_join_enz"/>
</dbReference>
<keyword evidence="1" id="KW-0233">DNA recombination</keyword>
<accession>A0A383DV73</accession>
<dbReference type="GO" id="GO:0006310">
    <property type="term" value="P:DNA recombination"/>
    <property type="evidence" value="ECO:0007669"/>
    <property type="project" value="UniProtKB-KW"/>
</dbReference>
<dbReference type="Pfam" id="PF00589">
    <property type="entry name" value="Phage_integrase"/>
    <property type="match status" value="1"/>
</dbReference>
<sequence length="104" mass="11221">VINSVKITDLNNPDQIFQVPNNKAVTTAIRRSFTRAGVTGSSKSLRHYAASNLLDVGVPEKVVGLILGHAPGSRITQTYLHAKKETIKKGFQALGKQRVGGIKQ</sequence>